<accession>A0ABR4GUK9</accession>
<sequence length="534" mass="60157">MSFILLFVALVTAAAVWLAAGTVFSIALLPSKKKLAGPTTLPLIGNMHQIPRAGIHLHFTEWSRKYGPILPIKIGRGAMVVLTSRHDAVEILDKQSAYTSHRPPSHVLGELVFQGDHPMFMDADERWKLRRKLYFQLVNEARCNSEHLRLVEAEATQLLCDICLQPDKLMYHPGRYSNSIIMSLVFGIRTPRYDTPHYLELQRVVTEMSGLGEIGASPPVDWLPVLRYIPERFWGNWRTRAARLRKSILDFHGPLVDRVIERRRNEAGGDRGSFIDGVLNQQHKLNLSRPEIEIMCGNLLEGGTDTMATTLLVFCQAMATHPLVQEEAQREMDTVLSDTELPTWEHREKLPYVAMITKELLRWRPPAPGSFPHALAKESEIAGTKFPKATALIINIWGIHHDEQTYPDPSTFDPTRFAHQPQPSSVYANSQDPSKRDHFGYGIGRRICPGIHLAERALFVAVARMIWALTIQPRKDEHGAPIPLDVSPETAYSDGFLNQCRPFKVDVTPRSPGRKDVILTAKAAAEADVFAKYS</sequence>
<dbReference type="EMBL" id="JBFXLT010000176">
    <property type="protein sequence ID" value="KAL2802546.1"/>
    <property type="molecule type" value="Genomic_DNA"/>
</dbReference>
<evidence type="ECO:0000313" key="8">
    <source>
        <dbReference type="Proteomes" id="UP001610334"/>
    </source>
</evidence>
<organism evidence="7 8">
    <name type="scientific">Aspergillus granulosus</name>
    <dbReference type="NCBI Taxonomy" id="176169"/>
    <lineage>
        <taxon>Eukaryota</taxon>
        <taxon>Fungi</taxon>
        <taxon>Dikarya</taxon>
        <taxon>Ascomycota</taxon>
        <taxon>Pezizomycotina</taxon>
        <taxon>Eurotiomycetes</taxon>
        <taxon>Eurotiomycetidae</taxon>
        <taxon>Eurotiales</taxon>
        <taxon>Aspergillaceae</taxon>
        <taxon>Aspergillus</taxon>
        <taxon>Aspergillus subgen. Nidulantes</taxon>
    </lineage>
</organism>
<dbReference type="InterPro" id="IPR001128">
    <property type="entry name" value="Cyt_P450"/>
</dbReference>
<dbReference type="PRINTS" id="PR00463">
    <property type="entry name" value="EP450I"/>
</dbReference>
<dbReference type="PANTHER" id="PTHR46300:SF2">
    <property type="entry name" value="CYTOCHROME P450 MONOOXYGENASE ALNH-RELATED"/>
    <property type="match status" value="1"/>
</dbReference>
<dbReference type="InterPro" id="IPR002401">
    <property type="entry name" value="Cyt_P450_E_grp-I"/>
</dbReference>
<name>A0ABR4GUK9_9EURO</name>
<comment type="caution">
    <text evidence="7">The sequence shown here is derived from an EMBL/GenBank/DDBJ whole genome shotgun (WGS) entry which is preliminary data.</text>
</comment>
<evidence type="ECO:0000313" key="7">
    <source>
        <dbReference type="EMBL" id="KAL2802546.1"/>
    </source>
</evidence>
<proteinExistence type="inferred from homology"/>
<keyword evidence="4" id="KW-0560">Oxidoreductase</keyword>
<reference evidence="7 8" key="1">
    <citation type="submission" date="2024-07" db="EMBL/GenBank/DDBJ databases">
        <title>Section-level genome sequencing and comparative genomics of Aspergillus sections Usti and Cavernicolus.</title>
        <authorList>
            <consortium name="Lawrence Berkeley National Laboratory"/>
            <person name="Nybo J.L."/>
            <person name="Vesth T.C."/>
            <person name="Theobald S."/>
            <person name="Frisvad J.C."/>
            <person name="Larsen T.O."/>
            <person name="Kjaerboelling I."/>
            <person name="Rothschild-Mancinelli K."/>
            <person name="Lyhne E.K."/>
            <person name="Kogle M.E."/>
            <person name="Barry K."/>
            <person name="Clum A."/>
            <person name="Na H."/>
            <person name="Ledsgaard L."/>
            <person name="Lin J."/>
            <person name="Lipzen A."/>
            <person name="Kuo A."/>
            <person name="Riley R."/>
            <person name="Mondo S."/>
            <person name="Labutti K."/>
            <person name="Haridas S."/>
            <person name="Pangalinan J."/>
            <person name="Salamov A.A."/>
            <person name="Simmons B.A."/>
            <person name="Magnuson J.K."/>
            <person name="Chen J."/>
            <person name="Drula E."/>
            <person name="Henrissat B."/>
            <person name="Wiebenga A."/>
            <person name="Lubbers R.J."/>
            <person name="Gomes A.C."/>
            <person name="Makela M.R."/>
            <person name="Stajich J."/>
            <person name="Grigoriev I.V."/>
            <person name="Mortensen U.H."/>
            <person name="De Vries R.P."/>
            <person name="Baker S.E."/>
            <person name="Andersen M.R."/>
        </authorList>
    </citation>
    <scope>NUCLEOTIDE SEQUENCE [LARGE SCALE GENOMIC DNA]</scope>
    <source>
        <strain evidence="7 8">CBS 588.65</strain>
    </source>
</reference>
<gene>
    <name evidence="7" type="ORF">BJX63DRAFT_437766</name>
</gene>
<dbReference type="Proteomes" id="UP001610334">
    <property type="component" value="Unassembled WGS sequence"/>
</dbReference>
<evidence type="ECO:0000256" key="6">
    <source>
        <dbReference type="ARBA" id="ARBA00023033"/>
    </source>
</evidence>
<comment type="similarity">
    <text evidence="2">Belongs to the cytochrome P450 family.</text>
</comment>
<keyword evidence="5" id="KW-0408">Iron</keyword>
<dbReference type="InterPro" id="IPR050364">
    <property type="entry name" value="Cytochrome_P450_fung"/>
</dbReference>
<dbReference type="SUPFAM" id="SSF48264">
    <property type="entry name" value="Cytochrome P450"/>
    <property type="match status" value="1"/>
</dbReference>
<evidence type="ECO:0000256" key="4">
    <source>
        <dbReference type="ARBA" id="ARBA00023002"/>
    </source>
</evidence>
<comment type="cofactor">
    <cofactor evidence="1">
        <name>heme</name>
        <dbReference type="ChEBI" id="CHEBI:30413"/>
    </cofactor>
</comment>
<evidence type="ECO:0000256" key="3">
    <source>
        <dbReference type="ARBA" id="ARBA00022723"/>
    </source>
</evidence>
<dbReference type="Gene3D" id="1.10.630.10">
    <property type="entry name" value="Cytochrome P450"/>
    <property type="match status" value="1"/>
</dbReference>
<protein>
    <submittedName>
        <fullName evidence="7">Cytochrome P450</fullName>
    </submittedName>
</protein>
<dbReference type="PANTHER" id="PTHR46300">
    <property type="entry name" value="P450, PUTATIVE (EUROFUNG)-RELATED-RELATED"/>
    <property type="match status" value="1"/>
</dbReference>
<keyword evidence="3" id="KW-0479">Metal-binding</keyword>
<dbReference type="InterPro" id="IPR036396">
    <property type="entry name" value="Cyt_P450_sf"/>
</dbReference>
<evidence type="ECO:0000256" key="1">
    <source>
        <dbReference type="ARBA" id="ARBA00001971"/>
    </source>
</evidence>
<dbReference type="CDD" id="cd11065">
    <property type="entry name" value="CYP64-like"/>
    <property type="match status" value="1"/>
</dbReference>
<keyword evidence="6" id="KW-0503">Monooxygenase</keyword>
<keyword evidence="8" id="KW-1185">Reference proteome</keyword>
<evidence type="ECO:0000256" key="2">
    <source>
        <dbReference type="ARBA" id="ARBA00010617"/>
    </source>
</evidence>
<dbReference type="Pfam" id="PF00067">
    <property type="entry name" value="p450"/>
    <property type="match status" value="1"/>
</dbReference>
<evidence type="ECO:0000256" key="5">
    <source>
        <dbReference type="ARBA" id="ARBA00023004"/>
    </source>
</evidence>